<proteinExistence type="inferred from homology"/>
<dbReference type="GO" id="GO:0005829">
    <property type="term" value="C:cytosol"/>
    <property type="evidence" value="ECO:0007669"/>
    <property type="project" value="TreeGrafter"/>
</dbReference>
<evidence type="ECO:0000313" key="7">
    <source>
        <dbReference type="EMBL" id="CAE0755414.1"/>
    </source>
</evidence>
<evidence type="ECO:0008006" key="8">
    <source>
        <dbReference type="Google" id="ProtNLM"/>
    </source>
</evidence>
<evidence type="ECO:0000256" key="3">
    <source>
        <dbReference type="ARBA" id="ARBA00022782"/>
    </source>
</evidence>
<evidence type="ECO:0000256" key="1">
    <source>
        <dbReference type="ARBA" id="ARBA00002508"/>
    </source>
</evidence>
<accession>A0A7S4B638</accession>
<keyword evidence="3" id="KW-0221">Differentiation</keyword>
<gene>
    <name evidence="7" type="ORF">PCAR00345_LOCUS8001</name>
</gene>
<dbReference type="EMBL" id="HBIZ01013191">
    <property type="protein sequence ID" value="CAE0755414.1"/>
    <property type="molecule type" value="Transcribed_RNA"/>
</dbReference>
<evidence type="ECO:0000256" key="2">
    <source>
        <dbReference type="ARBA" id="ARBA00010971"/>
    </source>
</evidence>
<dbReference type="InterPro" id="IPR007702">
    <property type="entry name" value="Janus"/>
</dbReference>
<dbReference type="Pfam" id="PF05005">
    <property type="entry name" value="Ocnus"/>
    <property type="match status" value="1"/>
</dbReference>
<evidence type="ECO:0000256" key="6">
    <source>
        <dbReference type="PIRSR" id="PIRSR607702-2"/>
    </source>
</evidence>
<feature type="binding site" evidence="6">
    <location>
        <position position="22"/>
    </location>
    <ligand>
        <name>substrate</name>
    </ligand>
</feature>
<dbReference type="SUPFAM" id="SSF143724">
    <property type="entry name" value="PHP14-like"/>
    <property type="match status" value="1"/>
</dbReference>
<evidence type="ECO:0000256" key="4">
    <source>
        <dbReference type="ARBA" id="ARBA00022928"/>
    </source>
</evidence>
<sequence length="122" mass="13516">MSVSPSLFESARAVDIDVGVFKYVLINMSDNRTLRARKLVRGYNGCEFHADVLSLATTRLVDPNITLNCVGGGRINHDAEHKKIHIYGYSQGFGRADHASATELCREAFGADYTLTWSDEGY</sequence>
<dbReference type="AlphaFoldDB" id="A0A7S4B638"/>
<dbReference type="GO" id="GO:0007548">
    <property type="term" value="P:sex differentiation"/>
    <property type="evidence" value="ECO:0007669"/>
    <property type="project" value="UniProtKB-KW"/>
</dbReference>
<organism evidence="7">
    <name type="scientific">Chrysotila carterae</name>
    <name type="common">Marine alga</name>
    <name type="synonym">Syracosphaera carterae</name>
    <dbReference type="NCBI Taxonomy" id="13221"/>
    <lineage>
        <taxon>Eukaryota</taxon>
        <taxon>Haptista</taxon>
        <taxon>Haptophyta</taxon>
        <taxon>Prymnesiophyceae</taxon>
        <taxon>Isochrysidales</taxon>
        <taxon>Isochrysidaceae</taxon>
        <taxon>Chrysotila</taxon>
    </lineage>
</organism>
<evidence type="ECO:0000256" key="5">
    <source>
        <dbReference type="PIRSR" id="PIRSR607702-1"/>
    </source>
</evidence>
<dbReference type="PANTHER" id="PTHR12258">
    <property type="entry name" value="JANUS-A/JANUS-B"/>
    <property type="match status" value="1"/>
</dbReference>
<dbReference type="PANTHER" id="PTHR12258:SF5">
    <property type="entry name" value="BCDNA.GH02250-RELATED"/>
    <property type="match status" value="1"/>
</dbReference>
<comment type="function">
    <text evidence="1">JanA and janB regulate somatic sex differentiation.</text>
</comment>
<reference evidence="7" key="1">
    <citation type="submission" date="2021-01" db="EMBL/GenBank/DDBJ databases">
        <authorList>
            <person name="Corre E."/>
            <person name="Pelletier E."/>
            <person name="Niang G."/>
            <person name="Scheremetjew M."/>
            <person name="Finn R."/>
            <person name="Kale V."/>
            <person name="Holt S."/>
            <person name="Cochrane G."/>
            <person name="Meng A."/>
            <person name="Brown T."/>
            <person name="Cohen L."/>
        </authorList>
    </citation>
    <scope>NUCLEOTIDE SEQUENCE</scope>
    <source>
        <strain evidence="7">CCMP645</strain>
    </source>
</reference>
<dbReference type="GO" id="GO:0030154">
    <property type="term" value="P:cell differentiation"/>
    <property type="evidence" value="ECO:0007669"/>
    <property type="project" value="UniProtKB-KW"/>
</dbReference>
<keyword evidence="4" id="KW-0726">Sexual differentiation</keyword>
<dbReference type="GO" id="GO:0101006">
    <property type="term" value="F:protein histidine phosphatase activity"/>
    <property type="evidence" value="ECO:0007669"/>
    <property type="project" value="TreeGrafter"/>
</dbReference>
<dbReference type="InterPro" id="IPR038596">
    <property type="entry name" value="Janus_sf"/>
</dbReference>
<name>A0A7S4B638_CHRCT</name>
<comment type="similarity">
    <text evidence="2">Belongs to the janus family.</text>
</comment>
<protein>
    <recommendedName>
        <fullName evidence="8">14 kDa phosphohistidine phosphatase</fullName>
    </recommendedName>
</protein>
<feature type="active site" description="Proton acceptor" evidence="5">
    <location>
        <position position="49"/>
    </location>
</feature>
<dbReference type="Gene3D" id="3.50.20.20">
    <property type="entry name" value="Janus/Ocnus"/>
    <property type="match status" value="1"/>
</dbReference>